<feature type="transmembrane region" description="Helical" evidence="2">
    <location>
        <begin position="49"/>
        <end position="69"/>
    </location>
</feature>
<sequence>MIWLALGLLLAWVAMGPVVILAVALAVCVPRIRWWIQDRVWIDRRRGGAALGVLAALVGLVVVVPDGWLPIPQSPGLMVVPAYVGRPVAERPMSLGVVAQNPHLARNGASSQHNDAAASGTYPWAGPIGLEPEVDTSWFGLEKCTALAFDSSDRVVARCEQRGGSALHVIDPESMRKLATKDLPRPPEDSESTPDDTCEGGDFYLDDQDRAVVATSDGRILAVRTADADDEPDLTTDQSWDLGEDVDEDDCLVGLLPDWSGRIWFTTSDGVVGTVTPDTGVVRSLDLGEGIVSPLTTDETGGAYVVTSHALHRLSARSGGRPVVDWRAEYDRGSEQKSGQPSQGSGTVPTLVDGGIVAIADNAEPQLNVVFHERSSGREICRQPVFDPDASATGTSLVSVGGGVIVQNTHGYGGPLATLLGRGTSPGIARVDVAGGACETVWTNDQVAPSSGAKVSLANGLAYAYTKRPTWWGISAWYLTALDVTTGRTVFSVRTGTGALMNNDRATITIAPDTAALISTVAGLVRVHDRVRD</sequence>
<proteinExistence type="predicted"/>
<feature type="region of interest" description="Disordered" evidence="1">
    <location>
        <begin position="171"/>
        <end position="200"/>
    </location>
</feature>
<organism evidence="3">
    <name type="scientific">uncultured Nocardioides sp</name>
    <dbReference type="NCBI Taxonomy" id="198441"/>
    <lineage>
        <taxon>Bacteria</taxon>
        <taxon>Bacillati</taxon>
        <taxon>Actinomycetota</taxon>
        <taxon>Actinomycetes</taxon>
        <taxon>Propionibacteriales</taxon>
        <taxon>Nocardioidaceae</taxon>
        <taxon>Nocardioides</taxon>
        <taxon>environmental samples</taxon>
    </lineage>
</organism>
<evidence type="ECO:0000256" key="1">
    <source>
        <dbReference type="SAM" id="MobiDB-lite"/>
    </source>
</evidence>
<gene>
    <name evidence="3" type="ORF">AVDCRST_MAG60-1297</name>
</gene>
<dbReference type="InterPro" id="IPR011047">
    <property type="entry name" value="Quinoprotein_ADH-like_sf"/>
</dbReference>
<keyword evidence="2" id="KW-1133">Transmembrane helix</keyword>
<keyword evidence="2" id="KW-0472">Membrane</keyword>
<keyword evidence="2" id="KW-0812">Transmembrane</keyword>
<feature type="transmembrane region" description="Helical" evidence="2">
    <location>
        <begin position="6"/>
        <end position="29"/>
    </location>
</feature>
<evidence type="ECO:0000313" key="3">
    <source>
        <dbReference type="EMBL" id="CAA9386984.1"/>
    </source>
</evidence>
<feature type="compositionally biased region" description="Polar residues" evidence="1">
    <location>
        <begin position="336"/>
        <end position="348"/>
    </location>
</feature>
<feature type="region of interest" description="Disordered" evidence="1">
    <location>
        <begin position="329"/>
        <end position="348"/>
    </location>
</feature>
<dbReference type="SUPFAM" id="SSF101898">
    <property type="entry name" value="NHL repeat"/>
    <property type="match status" value="1"/>
</dbReference>
<feature type="compositionally biased region" description="Basic and acidic residues" evidence="1">
    <location>
        <begin position="171"/>
        <end position="188"/>
    </location>
</feature>
<dbReference type="SUPFAM" id="SSF50998">
    <property type="entry name" value="Quinoprotein alcohol dehydrogenase-like"/>
    <property type="match status" value="1"/>
</dbReference>
<accession>A0A6J4NJN5</accession>
<name>A0A6J4NJN5_9ACTN</name>
<dbReference type="EMBL" id="CADCUN010000138">
    <property type="protein sequence ID" value="CAA9386984.1"/>
    <property type="molecule type" value="Genomic_DNA"/>
</dbReference>
<dbReference type="AlphaFoldDB" id="A0A6J4NJN5"/>
<protein>
    <submittedName>
        <fullName evidence="3">Uncharacterized protein</fullName>
    </submittedName>
</protein>
<evidence type="ECO:0000256" key="2">
    <source>
        <dbReference type="SAM" id="Phobius"/>
    </source>
</evidence>
<reference evidence="3" key="1">
    <citation type="submission" date="2020-02" db="EMBL/GenBank/DDBJ databases">
        <authorList>
            <person name="Meier V. D."/>
        </authorList>
    </citation>
    <scope>NUCLEOTIDE SEQUENCE</scope>
    <source>
        <strain evidence="3">AVDCRST_MAG60</strain>
    </source>
</reference>
<feature type="compositionally biased region" description="Acidic residues" evidence="1">
    <location>
        <begin position="189"/>
        <end position="199"/>
    </location>
</feature>